<evidence type="ECO:0000256" key="1">
    <source>
        <dbReference type="SAM" id="MobiDB-lite"/>
    </source>
</evidence>
<evidence type="ECO:0000313" key="4">
    <source>
        <dbReference type="EMBL" id="KAI0507083.1"/>
    </source>
</evidence>
<feature type="region of interest" description="Disordered" evidence="1">
    <location>
        <begin position="327"/>
        <end position="351"/>
    </location>
</feature>
<protein>
    <recommendedName>
        <fullName evidence="3">Reverse transcriptase domain-containing protein</fullName>
    </recommendedName>
</protein>
<evidence type="ECO:0000313" key="5">
    <source>
        <dbReference type="Proteomes" id="UP000829196"/>
    </source>
</evidence>
<feature type="compositionally biased region" description="Pro residues" evidence="1">
    <location>
        <begin position="249"/>
        <end position="264"/>
    </location>
</feature>
<feature type="domain" description="Reverse transcriptase" evidence="3">
    <location>
        <begin position="582"/>
        <end position="852"/>
    </location>
</feature>
<dbReference type="Pfam" id="PF14111">
    <property type="entry name" value="DUF4283"/>
    <property type="match status" value="1"/>
</dbReference>
<evidence type="ECO:0000259" key="3">
    <source>
        <dbReference type="PROSITE" id="PS50878"/>
    </source>
</evidence>
<feature type="compositionally biased region" description="Pro residues" evidence="1">
    <location>
        <begin position="198"/>
        <end position="215"/>
    </location>
</feature>
<dbReference type="CDD" id="cd01650">
    <property type="entry name" value="RT_nLTR_like"/>
    <property type="match status" value="1"/>
</dbReference>
<dbReference type="PANTHER" id="PTHR33116">
    <property type="entry name" value="REVERSE TRANSCRIPTASE ZINC-BINDING DOMAIN-CONTAINING PROTEIN-RELATED-RELATED"/>
    <property type="match status" value="1"/>
</dbReference>
<feature type="signal peptide" evidence="2">
    <location>
        <begin position="1"/>
        <end position="28"/>
    </location>
</feature>
<dbReference type="EMBL" id="JAGYWB010000010">
    <property type="protein sequence ID" value="KAI0507083.1"/>
    <property type="molecule type" value="Genomic_DNA"/>
</dbReference>
<feature type="region of interest" description="Disordered" evidence="1">
    <location>
        <begin position="166"/>
        <end position="216"/>
    </location>
</feature>
<feature type="chain" id="PRO_5035771425" description="Reverse transcriptase domain-containing protein" evidence="2">
    <location>
        <begin position="29"/>
        <end position="1194"/>
    </location>
</feature>
<dbReference type="InterPro" id="IPR000477">
    <property type="entry name" value="RT_dom"/>
</dbReference>
<reference evidence="4" key="1">
    <citation type="journal article" date="2022" name="Front. Genet.">
        <title>Chromosome-Scale Assembly of the Dendrobium nobile Genome Provides Insights Into the Molecular Mechanism of the Biosynthesis of the Medicinal Active Ingredient of Dendrobium.</title>
        <authorList>
            <person name="Xu Q."/>
            <person name="Niu S.-C."/>
            <person name="Li K.-L."/>
            <person name="Zheng P.-J."/>
            <person name="Zhang X.-J."/>
            <person name="Jia Y."/>
            <person name="Liu Y."/>
            <person name="Niu Y.-X."/>
            <person name="Yu L.-H."/>
            <person name="Chen D.-F."/>
            <person name="Zhang G.-Q."/>
        </authorList>
    </citation>
    <scope>NUCLEOTIDE SEQUENCE</scope>
    <source>
        <tissue evidence="4">Leaf</tissue>
    </source>
</reference>
<accession>A0A8T3B6P9</accession>
<dbReference type="SMR" id="A0A8T3B6P9"/>
<dbReference type="AlphaFoldDB" id="A0A8T3B6P9"/>
<dbReference type="InterPro" id="IPR036691">
    <property type="entry name" value="Endo/exonu/phosph_ase_sf"/>
</dbReference>
<dbReference type="Pfam" id="PF00078">
    <property type="entry name" value="RVT_1"/>
    <property type="match status" value="1"/>
</dbReference>
<gene>
    <name evidence="4" type="ORF">KFK09_013201</name>
</gene>
<dbReference type="PROSITE" id="PS50878">
    <property type="entry name" value="RT_POL"/>
    <property type="match status" value="1"/>
</dbReference>
<dbReference type="SUPFAM" id="SSF56219">
    <property type="entry name" value="DNase I-like"/>
    <property type="match status" value="1"/>
</dbReference>
<evidence type="ECO:0000256" key="2">
    <source>
        <dbReference type="SAM" id="SignalP"/>
    </source>
</evidence>
<dbReference type="InterPro" id="IPR043502">
    <property type="entry name" value="DNA/RNA_pol_sf"/>
</dbReference>
<feature type="compositionally biased region" description="Low complexity" evidence="1">
    <location>
        <begin position="329"/>
        <end position="351"/>
    </location>
</feature>
<dbReference type="Gene3D" id="3.60.10.10">
    <property type="entry name" value="Endonuclease/exonuclease/phosphatase"/>
    <property type="match status" value="1"/>
</dbReference>
<dbReference type="InterPro" id="IPR025558">
    <property type="entry name" value="DUF4283"/>
</dbReference>
<name>A0A8T3B6P9_DENNO</name>
<keyword evidence="2" id="KW-0732">Signal</keyword>
<dbReference type="SUPFAM" id="SSF56672">
    <property type="entry name" value="DNA/RNA polymerases"/>
    <property type="match status" value="1"/>
</dbReference>
<feature type="region of interest" description="Disordered" evidence="1">
    <location>
        <begin position="228"/>
        <end position="285"/>
    </location>
</feature>
<comment type="caution">
    <text evidence="4">The sequence shown here is derived from an EMBL/GenBank/DDBJ whole genome shotgun (WGS) entry which is preliminary data.</text>
</comment>
<feature type="compositionally biased region" description="Basic residues" evidence="1">
    <location>
        <begin position="178"/>
        <end position="188"/>
    </location>
</feature>
<dbReference type="Proteomes" id="UP000829196">
    <property type="component" value="Unassembled WGS sequence"/>
</dbReference>
<proteinExistence type="predicted"/>
<organism evidence="4 5">
    <name type="scientific">Dendrobium nobile</name>
    <name type="common">Orchid</name>
    <dbReference type="NCBI Taxonomy" id="94219"/>
    <lineage>
        <taxon>Eukaryota</taxon>
        <taxon>Viridiplantae</taxon>
        <taxon>Streptophyta</taxon>
        <taxon>Embryophyta</taxon>
        <taxon>Tracheophyta</taxon>
        <taxon>Spermatophyta</taxon>
        <taxon>Magnoliopsida</taxon>
        <taxon>Liliopsida</taxon>
        <taxon>Asparagales</taxon>
        <taxon>Orchidaceae</taxon>
        <taxon>Epidendroideae</taxon>
        <taxon>Malaxideae</taxon>
        <taxon>Dendrobiinae</taxon>
        <taxon>Dendrobium</taxon>
    </lineage>
</organism>
<dbReference type="OrthoDB" id="10014409at2759"/>
<sequence>MKKAWNLKGSMTLLSLADCFFLMKFTSSEDLDMVWTGGPWFLLGKPFILQRWSLKFQPVRDETASIPIWIKIINLKLALWTPTGISKIASYVGIPISVDALTADRTRLTFARVCVQINKNSPLLDVIPIEIDGDDLNLKVVYDWKPTPCEGCGSLFHPFSLCSANPNPKPPIPSNSRPRGRSTSRHPNPRNLGQSSKPPVPRPSLEPPILGPPPALQTIATSEIGILPMVTPPLNSPTKSPKAVTPATQGPPPKPNSPLIPPLPNLNFPTEVSSSSDRPASFCLPPPLITTSNKFASLLPEEENTVDSSCPPLVTPLLVDKTLVSSIPKTTSSPNEHSSSSENASNSNSKSTTPIHLSVVYAANDMRDRKTLWEDLRLTSPPADQPWIILGDFNCCRYTHEKAGGSPLNSSYLGELNKCIFYCGVQVLASVGLFYTWFNQRIDSPIQIKLDRMLLTKGEDDLGYLYSKIKARNNKNIIREITSDSGTFSSHSSISESIISHFNSLFNAPIAAVNEDFNIPVGKVIPSQLISLLTAPFSDEDIKKIVFSGKSIAAPGPDGFTFEFYKKTWHLLGPKMCRAIKSFFTTGFLLRATKATAIALIPKGPHASHITDYRPISLCNVFYKVIAKLLANRMKIVLPHIIHENQVGFISKRNASDNIILAAELLREFKAGSNLFCAKLDVKKAFDSLSREFLFQRLKLKGFPDIFINWIKGCITDVYFSICVNGSLEGFFKSSSGLRQGCPLSPLLFCIAMDGLSSSLHSPQFSGLSLNGVDINHLMYADDLLVFGKSEVGNVNFLKNALYEFGRASNLHINPSKSSILFAKDTSAANDIAEILGIENLNTYLIYLGLPSSPKRLNASHFQPLLDKVIALLAGWKVKFLSFAGRLQFLKFSISSTLAYWIRGSIIPKGCRSLITKLCSKFLLHGNIEDRKLHLIAWHNISKPKSCGGLGILSFDAFYYAVNCSFIWRWFNNPSLIVSWLKAKYESPFQNSPISASKFWKGICDVASKIKTDISFSVGGNCNFSFNWDPWMDGLSLGDIAYDARMNFKMVDGFILNGVWALPDFLSPQLSAVVLNVPIHEQSRITWAGSVNPTFKSFCNLFYSTLEEFLWLKVSEVLLVEDFGLGLTGLLGGCNRITNLKPVLILNCLSLPLEKFLEGILGFCNAIDASVHYSDWSFWLSDKLIRSLGVFCGQ</sequence>
<keyword evidence="5" id="KW-1185">Reference proteome</keyword>
<dbReference type="PANTHER" id="PTHR33116:SF80">
    <property type="entry name" value="REVERSE TRANSCRIPTASE ZINC-BINDING DOMAIN-CONTAINING PROTEIN"/>
    <property type="match status" value="1"/>
</dbReference>